<organism evidence="1 2">
    <name type="scientific">Paenibacillus pabuli</name>
    <dbReference type="NCBI Taxonomy" id="1472"/>
    <lineage>
        <taxon>Bacteria</taxon>
        <taxon>Bacillati</taxon>
        <taxon>Bacillota</taxon>
        <taxon>Bacilli</taxon>
        <taxon>Bacillales</taxon>
        <taxon>Paenibacillaceae</taxon>
        <taxon>Paenibacillus</taxon>
    </lineage>
</organism>
<dbReference type="EMBL" id="QLLI01000010">
    <property type="protein sequence ID" value="RAI92378.1"/>
    <property type="molecule type" value="Genomic_DNA"/>
</dbReference>
<name>A0ABX9BH22_9BACL</name>
<dbReference type="CDD" id="cd19958">
    <property type="entry name" value="pyocin_knob"/>
    <property type="match status" value="1"/>
</dbReference>
<protein>
    <recommendedName>
        <fullName evidence="3">Tail protein</fullName>
    </recommendedName>
</protein>
<dbReference type="Proteomes" id="UP000248827">
    <property type="component" value="Unassembled WGS sequence"/>
</dbReference>
<dbReference type="RefSeq" id="WP_111620514.1">
    <property type="nucleotide sequence ID" value="NZ_QLLI01000010.1"/>
</dbReference>
<evidence type="ECO:0008006" key="3">
    <source>
        <dbReference type="Google" id="ProtNLM"/>
    </source>
</evidence>
<proteinExistence type="predicted"/>
<reference evidence="1 2" key="1">
    <citation type="submission" date="2018-06" db="EMBL/GenBank/DDBJ databases">
        <title>Freshwater and sediment microbial communities from various areas in North America, analyzing microbe dynamics in response to fracking.</title>
        <authorList>
            <person name="Lamendella R."/>
        </authorList>
    </citation>
    <scope>NUCLEOTIDE SEQUENCE [LARGE SCALE GENOMIC DNA]</scope>
    <source>
        <strain evidence="1 2">NG-13</strain>
    </source>
</reference>
<sequence length="1043" mass="115009">MNEPKTPNLGLNKIERSSPSTTYFDLDKYLDQNWEKIDDFAEQVQEKAGETAAQVSGLQERLDTEKRRSVTLEPGLQIINAERASAFKLDGLKGRTLVNLLGRDGGCEDLSKIGVHQSTLTLDSANKLQGSNGLKIAINTGTSGIGFFTVSLKAGKSYVAIAEVKNFDGTSMFINLPGVGAVGNPVKDNSKFNVTWTRYTAPTDIKLNIDVGVSGTAVGQYGYADAVRLYEVSTTDYAALASMTPEQVGAKYPYVDSIQPVRNPYVIRYGENLLPPFYEWEHTGHNFLETSTTTATGELVSGSIGTDAYAVTYLSVLANQDYTISNPAASTGKIRVSVYDSYTRLQGMFINPGETKTIKTVSRAVRMGVNLSGVTHYTEEFDVSKWTWTTGNKASFAYPIMTLGKVVKPLKTREDCMLALQTDLYSDPVTGLNADEVFEKNGQYYKLTKWRKIILDESLPYRSIASSSGYKIVGCTLSEPVAAFNSLVVTKYNGNVLTKNGNMSESDNAYFRIADLSDFNVSIANADSGWGDSYTPTADEIKAYFMGWKMSVLAEPRSTVYNGTGTKVWIRITRMSDSISLTGLVDYTTILPNTLAGVDSLGNVYASYQLIYQLETPIIESITSEGQLTFIEGDNLVEVGTGMIIRENVKPVYTSDVHKSYNINNYNLSAKLNSKVKKILSVYKNDVRDYWDILQFNPESEVYGLELASLPASQYDTSAYYTVTYQVQEQFSPISINGTIGVNEKSIIDQFINDSSNISRQLSVMESKNNKMELQQYADKKYLKKSSGISENQDLNGFVAEGEYYCQLNTTAETLKNCPVGVAFSLKVSKNGTQNKESIPGVTQTLITYPPIGFTTWQRNFYDTWGVWVQIPSREEFESLKSSVSDGKSAIAAAITGKGVAASGSDTFAQLATKAGQILVSPKYATGTVVSSSTSSNFMTYSGISTGSYITVSGLKFRPNKIIIKAVTSKELFVYDFYTRSQQPTLQGTLYNYYTYSQGTPCYTAYVYEYIDSKGQYAYVNNTSFLLPVHEGGKNFIWEAFQV</sequence>
<keyword evidence="2" id="KW-1185">Reference proteome</keyword>
<accession>A0ABX9BH22</accession>
<comment type="caution">
    <text evidence="1">The sequence shown here is derived from an EMBL/GenBank/DDBJ whole genome shotgun (WGS) entry which is preliminary data.</text>
</comment>
<evidence type="ECO:0000313" key="1">
    <source>
        <dbReference type="EMBL" id="RAI92378.1"/>
    </source>
</evidence>
<evidence type="ECO:0000313" key="2">
    <source>
        <dbReference type="Proteomes" id="UP000248827"/>
    </source>
</evidence>
<gene>
    <name evidence="1" type="ORF">DET54_11086</name>
</gene>